<sequence length="683" mass="77516">MSDSDFSKRSKRLPLPCYSIDRDRNEFFHGRHEVLDLIHGVLMPLEDQDLQHGHEKEPYRSPLKSFVICGMGGMGKTEIALEYVHRHKAEFEAIFWISGSSESQFKAGFLDMAIKLDLLDDNEVFYPGLATTKQIVHAWLKNPVHTISSDPIKQDSYVKWLIVFDDLDDPELLADFCGTGTVLVTTRNPAVKEGIFTQHPSLDLPPMPIEEGSLLFQKVSDSKTEQDCMKKCVAITTQLGGLPLAIVQMGYAIRCKQLSLRQFIELYDVDAKTLQEVHLPGLTKCRTILSIWNIDSLAPPALALLQVISVLHPDAVSEVILTNEPEKAILEDYPKDLNKVDRLRKVQKYLPHIATIKQVLQEKNVSIMQPDIKVCALFNEASWYYILQQSGYGLLEGEQFAVLSQHVLEKSHGSNDQNLFTKLLANSYRYQGIIGTHMNSSSAITSCKKWISVLVDRIKRFNDPEDIGMLPIAYNEVGMALMWVPDKEEAEKSWIQSCEALKQVTKPDELVFPFPWVHRALVAAYYSGDCHAAESLVAPILKKREEKLGKDDTSTIETGLILVFMASVLKTTCGDFSIQASLGYYRLAVDEFDRGLYKDVRKLLEKCVSFYGDVPWNKPQSARCLWKLGRTLQVEGGDDNETEGSKLLEQAMKLRHELAPDDKREEPELTDQDWDDLVFYFFR</sequence>
<feature type="domain" description="NB-ARC" evidence="1">
    <location>
        <begin position="67"/>
        <end position="220"/>
    </location>
</feature>
<evidence type="ECO:0000259" key="2">
    <source>
        <dbReference type="Pfam" id="PF25000"/>
    </source>
</evidence>
<dbReference type="EMBL" id="JAZAVJ010000038">
    <property type="protein sequence ID" value="KAK7419372.1"/>
    <property type="molecule type" value="Genomic_DNA"/>
</dbReference>
<feature type="domain" description="DUF7779" evidence="2">
    <location>
        <begin position="292"/>
        <end position="344"/>
    </location>
</feature>
<dbReference type="Gene3D" id="3.40.50.300">
    <property type="entry name" value="P-loop containing nucleotide triphosphate hydrolases"/>
    <property type="match status" value="1"/>
</dbReference>
<accession>A0ABR1HEW1</accession>
<dbReference type="PANTHER" id="PTHR35205:SF1">
    <property type="entry name" value="ZU5 DOMAIN-CONTAINING PROTEIN"/>
    <property type="match status" value="1"/>
</dbReference>
<evidence type="ECO:0008006" key="5">
    <source>
        <dbReference type="Google" id="ProtNLM"/>
    </source>
</evidence>
<dbReference type="InterPro" id="IPR056681">
    <property type="entry name" value="DUF7779"/>
</dbReference>
<dbReference type="Proteomes" id="UP001498476">
    <property type="component" value="Unassembled WGS sequence"/>
</dbReference>
<proteinExistence type="predicted"/>
<name>A0ABR1HEW1_9HYPO</name>
<evidence type="ECO:0000313" key="4">
    <source>
        <dbReference type="Proteomes" id="UP001498476"/>
    </source>
</evidence>
<protein>
    <recommendedName>
        <fullName evidence="5">NB-ARC domain-containing protein</fullName>
    </recommendedName>
</protein>
<dbReference type="InterPro" id="IPR027417">
    <property type="entry name" value="P-loop_NTPase"/>
</dbReference>
<comment type="caution">
    <text evidence="3">The sequence shown here is derived from an EMBL/GenBank/DDBJ whole genome shotgun (WGS) entry which is preliminary data.</text>
</comment>
<dbReference type="PANTHER" id="PTHR35205">
    <property type="entry name" value="NB-ARC AND TPR DOMAIN PROTEIN"/>
    <property type="match status" value="1"/>
</dbReference>
<dbReference type="PRINTS" id="PR00364">
    <property type="entry name" value="DISEASERSIST"/>
</dbReference>
<keyword evidence="4" id="KW-1185">Reference proteome</keyword>
<dbReference type="Pfam" id="PF00931">
    <property type="entry name" value="NB-ARC"/>
    <property type="match status" value="1"/>
</dbReference>
<dbReference type="Pfam" id="PF25000">
    <property type="entry name" value="DUF7779"/>
    <property type="match status" value="1"/>
</dbReference>
<gene>
    <name evidence="3" type="ORF">QQX98_003324</name>
</gene>
<evidence type="ECO:0000313" key="3">
    <source>
        <dbReference type="EMBL" id="KAK7419372.1"/>
    </source>
</evidence>
<dbReference type="InterPro" id="IPR002182">
    <property type="entry name" value="NB-ARC"/>
</dbReference>
<organism evidence="3 4">
    <name type="scientific">Neonectria punicea</name>
    <dbReference type="NCBI Taxonomy" id="979145"/>
    <lineage>
        <taxon>Eukaryota</taxon>
        <taxon>Fungi</taxon>
        <taxon>Dikarya</taxon>
        <taxon>Ascomycota</taxon>
        <taxon>Pezizomycotina</taxon>
        <taxon>Sordariomycetes</taxon>
        <taxon>Hypocreomycetidae</taxon>
        <taxon>Hypocreales</taxon>
        <taxon>Nectriaceae</taxon>
        <taxon>Neonectria</taxon>
    </lineage>
</organism>
<evidence type="ECO:0000259" key="1">
    <source>
        <dbReference type="Pfam" id="PF00931"/>
    </source>
</evidence>
<reference evidence="3 4" key="1">
    <citation type="journal article" date="2025" name="Microbiol. Resour. Announc.">
        <title>Draft genome sequences for Neonectria magnoliae and Neonectria punicea, canker pathogens of Liriodendron tulipifera and Acer saccharum in West Virginia.</title>
        <authorList>
            <person name="Petronek H.M."/>
            <person name="Kasson M.T."/>
            <person name="Metheny A.M."/>
            <person name="Stauder C.M."/>
            <person name="Lovett B."/>
            <person name="Lynch S.C."/>
            <person name="Garnas J.R."/>
            <person name="Kasson L.R."/>
            <person name="Stajich J.E."/>
        </authorList>
    </citation>
    <scope>NUCLEOTIDE SEQUENCE [LARGE SCALE GENOMIC DNA]</scope>
    <source>
        <strain evidence="3 4">NRRL 64653</strain>
    </source>
</reference>
<dbReference type="SUPFAM" id="SSF52540">
    <property type="entry name" value="P-loop containing nucleoside triphosphate hydrolases"/>
    <property type="match status" value="1"/>
</dbReference>